<feature type="region of interest" description="Disordered" evidence="1">
    <location>
        <begin position="1"/>
        <end position="50"/>
    </location>
</feature>
<organism evidence="2 3">
    <name type="scientific">Noviherbaspirillum suwonense</name>
    <dbReference type="NCBI Taxonomy" id="1224511"/>
    <lineage>
        <taxon>Bacteria</taxon>
        <taxon>Pseudomonadati</taxon>
        <taxon>Pseudomonadota</taxon>
        <taxon>Betaproteobacteria</taxon>
        <taxon>Burkholderiales</taxon>
        <taxon>Oxalobacteraceae</taxon>
        <taxon>Noviherbaspirillum</taxon>
    </lineage>
</organism>
<dbReference type="SUPFAM" id="SSF52980">
    <property type="entry name" value="Restriction endonuclease-like"/>
    <property type="match status" value="1"/>
</dbReference>
<proteinExistence type="predicted"/>
<accession>A0ABY1QT52</accession>
<dbReference type="Proteomes" id="UP001158049">
    <property type="component" value="Unassembled WGS sequence"/>
</dbReference>
<dbReference type="InterPro" id="IPR011335">
    <property type="entry name" value="Restrct_endonuc-II-like"/>
</dbReference>
<gene>
    <name evidence="2" type="ORF">SAMN06295970_13414</name>
</gene>
<evidence type="ECO:0000313" key="3">
    <source>
        <dbReference type="Proteomes" id="UP001158049"/>
    </source>
</evidence>
<keyword evidence="3" id="KW-1185">Reference proteome</keyword>
<name>A0ABY1QT52_9BURK</name>
<dbReference type="Gene3D" id="3.40.1350.10">
    <property type="match status" value="1"/>
</dbReference>
<evidence type="ECO:0000313" key="2">
    <source>
        <dbReference type="EMBL" id="SMP80127.1"/>
    </source>
</evidence>
<dbReference type="InterPro" id="IPR011856">
    <property type="entry name" value="tRNA_endonuc-like_dom_sf"/>
</dbReference>
<feature type="compositionally biased region" description="Basic and acidic residues" evidence="1">
    <location>
        <begin position="1"/>
        <end position="46"/>
    </location>
</feature>
<comment type="caution">
    <text evidence="2">The sequence shown here is derived from an EMBL/GenBank/DDBJ whole genome shotgun (WGS) entry which is preliminary data.</text>
</comment>
<evidence type="ECO:0000256" key="1">
    <source>
        <dbReference type="SAM" id="MobiDB-lite"/>
    </source>
</evidence>
<dbReference type="EMBL" id="FXUL01000034">
    <property type="protein sequence ID" value="SMP80127.1"/>
    <property type="molecule type" value="Genomic_DNA"/>
</dbReference>
<sequence length="373" mass="43858">MTEISVHEQRQRAYSETEHAKRLKEVDDRSKEIDEKESRERTKTEKQAQAMQKAIEGMEQAFSESYIQGRKWLAELIAEAMTAKDLKTARSLEKKKHPALKAADEVREVRLEKKEILERAKFLEYVLKTYHEYYPALEDYYEDILNENASLVLDEDTNPDFDRVSTYISKEEYSKLRPSVRNQLALDNWKKRKKSNVEIGRMFERYIGYLYEKDSWDVAFFGATEGLKDMGRDLICTKSNHVKVIQAKFWAKHRTIREKHIFQLYGTTILLPMTKPMLRTAKIEPVFCTTTVLSDTAKWAAEKLGVKIEMMDMKFDYPLIKCNINGKNNIYHLPFDQQYDRVKIDPAKGECYVHTTAEAERLGFRRAMKYVPV</sequence>
<evidence type="ECO:0008006" key="4">
    <source>
        <dbReference type="Google" id="ProtNLM"/>
    </source>
</evidence>
<dbReference type="RefSeq" id="WP_283445403.1">
    <property type="nucleotide sequence ID" value="NZ_FXUL01000034.1"/>
</dbReference>
<protein>
    <recommendedName>
        <fullName evidence="4">Restriction endonuclease type IV Mrr domain-containing protein</fullName>
    </recommendedName>
</protein>
<reference evidence="2 3" key="1">
    <citation type="submission" date="2017-05" db="EMBL/GenBank/DDBJ databases">
        <authorList>
            <person name="Varghese N."/>
            <person name="Submissions S."/>
        </authorList>
    </citation>
    <scope>NUCLEOTIDE SEQUENCE [LARGE SCALE GENOMIC DNA]</scope>
    <source>
        <strain evidence="2 3">DSM 26001</strain>
    </source>
</reference>